<accession>A0AAD6KTF3</accession>
<dbReference type="EMBL" id="JAPFFJ010000005">
    <property type="protein sequence ID" value="KAJ6428122.1"/>
    <property type="molecule type" value="Genomic_DNA"/>
</dbReference>
<gene>
    <name evidence="1" type="ORF">OIU84_023528</name>
</gene>
<organism evidence="1 2">
    <name type="scientific">Salix udensis</name>
    <dbReference type="NCBI Taxonomy" id="889485"/>
    <lineage>
        <taxon>Eukaryota</taxon>
        <taxon>Viridiplantae</taxon>
        <taxon>Streptophyta</taxon>
        <taxon>Embryophyta</taxon>
        <taxon>Tracheophyta</taxon>
        <taxon>Spermatophyta</taxon>
        <taxon>Magnoliopsida</taxon>
        <taxon>eudicotyledons</taxon>
        <taxon>Gunneridae</taxon>
        <taxon>Pentapetalae</taxon>
        <taxon>rosids</taxon>
        <taxon>fabids</taxon>
        <taxon>Malpighiales</taxon>
        <taxon>Salicaceae</taxon>
        <taxon>Saliceae</taxon>
        <taxon>Salix</taxon>
    </lineage>
</organism>
<sequence length="49" mass="5142">MYLASSLARKSTALATSSAVNSTPCKLAFLPIKERKPIKAPSVFSSSGK</sequence>
<name>A0AAD6KTF3_9ROSI</name>
<dbReference type="Proteomes" id="UP001162972">
    <property type="component" value="Chromosome 1"/>
</dbReference>
<proteinExistence type="predicted"/>
<evidence type="ECO:0000313" key="2">
    <source>
        <dbReference type="Proteomes" id="UP001162972"/>
    </source>
</evidence>
<comment type="caution">
    <text evidence="1">The sequence shown here is derived from an EMBL/GenBank/DDBJ whole genome shotgun (WGS) entry which is preliminary data.</text>
</comment>
<reference evidence="1 2" key="1">
    <citation type="journal article" date="2023" name="Int. J. Mol. Sci.">
        <title>De Novo Assembly and Annotation of 11 Diverse Shrub Willow (Salix) Genomes Reveals Novel Gene Organization in Sex-Linked Regions.</title>
        <authorList>
            <person name="Hyden B."/>
            <person name="Feng K."/>
            <person name="Yates T.B."/>
            <person name="Jawdy S."/>
            <person name="Cereghino C."/>
            <person name="Smart L.B."/>
            <person name="Muchero W."/>
        </authorList>
    </citation>
    <scope>NUCLEOTIDE SEQUENCE [LARGE SCALE GENOMIC DNA]</scope>
    <source>
        <tissue evidence="1">Shoot tip</tissue>
    </source>
</reference>
<dbReference type="AlphaFoldDB" id="A0AAD6KTF3"/>
<evidence type="ECO:0000313" key="1">
    <source>
        <dbReference type="EMBL" id="KAJ6428122.1"/>
    </source>
</evidence>
<keyword evidence="2" id="KW-1185">Reference proteome</keyword>
<protein>
    <submittedName>
        <fullName evidence="1">Uncharacterized protein</fullName>
    </submittedName>
</protein>